<organism evidence="1 2">
    <name type="scientific">Effrenium voratum</name>
    <dbReference type="NCBI Taxonomy" id="2562239"/>
    <lineage>
        <taxon>Eukaryota</taxon>
        <taxon>Sar</taxon>
        <taxon>Alveolata</taxon>
        <taxon>Dinophyceae</taxon>
        <taxon>Suessiales</taxon>
        <taxon>Symbiodiniaceae</taxon>
        <taxon>Effrenium</taxon>
    </lineage>
</organism>
<evidence type="ECO:0008006" key="3">
    <source>
        <dbReference type="Google" id="ProtNLM"/>
    </source>
</evidence>
<reference evidence="1" key="1">
    <citation type="submission" date="2023-08" db="EMBL/GenBank/DDBJ databases">
        <authorList>
            <person name="Chen Y."/>
            <person name="Shah S."/>
            <person name="Dougan E. K."/>
            <person name="Thang M."/>
            <person name="Chan C."/>
        </authorList>
    </citation>
    <scope>NUCLEOTIDE SEQUENCE</scope>
</reference>
<dbReference type="AlphaFoldDB" id="A0AA36JQR5"/>
<dbReference type="EMBL" id="CAUJNA010003771">
    <property type="protein sequence ID" value="CAJ1409456.1"/>
    <property type="molecule type" value="Genomic_DNA"/>
</dbReference>
<protein>
    <recommendedName>
        <fullName evidence="3">C3H1-type domain-containing protein</fullName>
    </recommendedName>
</protein>
<proteinExistence type="predicted"/>
<name>A0AA36JQR5_9DINO</name>
<evidence type="ECO:0000313" key="2">
    <source>
        <dbReference type="Proteomes" id="UP001178507"/>
    </source>
</evidence>
<comment type="caution">
    <text evidence="1">The sequence shown here is derived from an EMBL/GenBank/DDBJ whole genome shotgun (WGS) entry which is preliminary data.</text>
</comment>
<accession>A0AA36JQR5</accession>
<keyword evidence="2" id="KW-1185">Reference proteome</keyword>
<dbReference type="Proteomes" id="UP001178507">
    <property type="component" value="Unassembled WGS sequence"/>
</dbReference>
<sequence length="245" mass="27372">MALLRYRWTFIDAENVEDAACGRSSSCPAAFRSQEFLRAARQLRREETQLAAQVAQLLAPKNDSWTPANFVPNVGSLGHPNLCQRRCCLMRDGVCPKGAACEYCHLPHCRSSLDKRQRCLLSSASETQLLRTLQPHFARHGMENPAALPLQELLARELAVRPQEEQSLRCPNLERTLTRLSLAALAGLVCAHTSGRLPGLMREALAELRELMDAFPGPKKADEPDRVTFICHSLGCNTKYHKEEV</sequence>
<evidence type="ECO:0000313" key="1">
    <source>
        <dbReference type="EMBL" id="CAJ1409456.1"/>
    </source>
</evidence>
<gene>
    <name evidence="1" type="ORF">EVOR1521_LOCUS30548</name>
</gene>